<dbReference type="EMBL" id="CP030261">
    <property type="protein sequence ID" value="AXB56947.1"/>
    <property type="molecule type" value="Genomic_DNA"/>
</dbReference>
<name>A0A344LSQ5_9FLAO</name>
<dbReference type="InterPro" id="IPR010499">
    <property type="entry name" value="AraC_E-bd"/>
</dbReference>
<feature type="domain" description="AraC effector-binding" evidence="1">
    <location>
        <begin position="1"/>
        <end position="157"/>
    </location>
</feature>
<dbReference type="InterPro" id="IPR029442">
    <property type="entry name" value="GyrI-like"/>
</dbReference>
<dbReference type="RefSeq" id="WP_113677929.1">
    <property type="nucleotide sequence ID" value="NZ_CP030261.1"/>
</dbReference>
<dbReference type="SUPFAM" id="SSF55136">
    <property type="entry name" value="Probable bacterial effector-binding domain"/>
    <property type="match status" value="1"/>
</dbReference>
<evidence type="ECO:0000313" key="3">
    <source>
        <dbReference type="Proteomes" id="UP000251561"/>
    </source>
</evidence>
<proteinExistence type="predicted"/>
<dbReference type="AlphaFoldDB" id="A0A344LSQ5"/>
<organism evidence="2 3">
    <name type="scientific">Flavobacterium fluviale</name>
    <dbReference type="NCBI Taxonomy" id="2249356"/>
    <lineage>
        <taxon>Bacteria</taxon>
        <taxon>Pseudomonadati</taxon>
        <taxon>Bacteroidota</taxon>
        <taxon>Flavobacteriia</taxon>
        <taxon>Flavobacteriales</taxon>
        <taxon>Flavobacteriaceae</taxon>
        <taxon>Flavobacterium</taxon>
    </lineage>
</organism>
<dbReference type="Proteomes" id="UP000251561">
    <property type="component" value="Chromosome"/>
</dbReference>
<dbReference type="InterPro" id="IPR053182">
    <property type="entry name" value="YobU-like_regulator"/>
</dbReference>
<dbReference type="Pfam" id="PF06445">
    <property type="entry name" value="GyrI-like"/>
    <property type="match status" value="1"/>
</dbReference>
<accession>A0A344LSQ5</accession>
<evidence type="ECO:0000259" key="1">
    <source>
        <dbReference type="SMART" id="SM00871"/>
    </source>
</evidence>
<gene>
    <name evidence="2" type="ORF">HYN86_10210</name>
</gene>
<protein>
    <submittedName>
        <fullName evidence="2">GyrI-like domain-containing protein</fullName>
    </submittedName>
</protein>
<keyword evidence="3" id="KW-1185">Reference proteome</keyword>
<sequence>MQPQIKSLSEKKLIGHFIEMSFIENKTFQLWSGFMPKRKEIKNPVDGNLYSLEVYPENHFDNFDPNDIFQKWAAVEASNFDNVPSDMKTLIVPSGLYAVFLHSGPAVEAHKTYQYIFAEWLPKSEYVVDERPHFAVMDEKYKKDDPDSEEEIWIPIKNRN</sequence>
<dbReference type="InterPro" id="IPR011256">
    <property type="entry name" value="Reg_factor_effector_dom_sf"/>
</dbReference>
<evidence type="ECO:0000313" key="2">
    <source>
        <dbReference type="EMBL" id="AXB56947.1"/>
    </source>
</evidence>
<dbReference type="PANTHER" id="PTHR36444">
    <property type="entry name" value="TRANSCRIPTIONAL REGULATOR PROTEIN YOBU-RELATED"/>
    <property type="match status" value="1"/>
</dbReference>
<dbReference type="KEGG" id="ffl:HYN86_10210"/>
<dbReference type="PANTHER" id="PTHR36444:SF2">
    <property type="entry name" value="TRANSCRIPTIONAL REGULATOR PROTEIN YOBU-RELATED"/>
    <property type="match status" value="1"/>
</dbReference>
<dbReference type="SMART" id="SM00871">
    <property type="entry name" value="AraC_E_bind"/>
    <property type="match status" value="1"/>
</dbReference>
<dbReference type="OrthoDB" id="8560232at2"/>
<dbReference type="Gene3D" id="3.20.80.10">
    <property type="entry name" value="Regulatory factor, effector binding domain"/>
    <property type="match status" value="1"/>
</dbReference>
<reference evidence="2 3" key="1">
    <citation type="submission" date="2018-06" db="EMBL/GenBank/DDBJ databases">
        <title>Genome sequencing of Flavobacterium.</title>
        <authorList>
            <person name="Baek M.-G."/>
            <person name="Yi H."/>
        </authorList>
    </citation>
    <scope>NUCLEOTIDE SEQUENCE [LARGE SCALE GENOMIC DNA]</scope>
    <source>
        <strain evidence="2 3">HYN0086</strain>
    </source>
</reference>